<proteinExistence type="predicted"/>
<keyword evidence="2" id="KW-1185">Reference proteome</keyword>
<comment type="caution">
    <text evidence="1">The sequence shown here is derived from an EMBL/GenBank/DDBJ whole genome shotgun (WGS) entry which is preliminary data.</text>
</comment>
<dbReference type="EMBL" id="BPLR01014996">
    <property type="protein sequence ID" value="GIY72835.1"/>
    <property type="molecule type" value="Genomic_DNA"/>
</dbReference>
<dbReference type="Proteomes" id="UP001054945">
    <property type="component" value="Unassembled WGS sequence"/>
</dbReference>
<organism evidence="1 2">
    <name type="scientific">Caerostris extrusa</name>
    <name type="common">Bark spider</name>
    <name type="synonym">Caerostris bankana</name>
    <dbReference type="NCBI Taxonomy" id="172846"/>
    <lineage>
        <taxon>Eukaryota</taxon>
        <taxon>Metazoa</taxon>
        <taxon>Ecdysozoa</taxon>
        <taxon>Arthropoda</taxon>
        <taxon>Chelicerata</taxon>
        <taxon>Arachnida</taxon>
        <taxon>Araneae</taxon>
        <taxon>Araneomorphae</taxon>
        <taxon>Entelegynae</taxon>
        <taxon>Araneoidea</taxon>
        <taxon>Araneidae</taxon>
        <taxon>Caerostris</taxon>
    </lineage>
</organism>
<evidence type="ECO:0000313" key="2">
    <source>
        <dbReference type="Proteomes" id="UP001054945"/>
    </source>
</evidence>
<accession>A0AAV4VR24</accession>
<reference evidence="1 2" key="1">
    <citation type="submission" date="2021-06" db="EMBL/GenBank/DDBJ databases">
        <title>Caerostris extrusa draft genome.</title>
        <authorList>
            <person name="Kono N."/>
            <person name="Arakawa K."/>
        </authorList>
    </citation>
    <scope>NUCLEOTIDE SEQUENCE [LARGE SCALE GENOMIC DNA]</scope>
</reference>
<name>A0AAV4VR24_CAEEX</name>
<gene>
    <name evidence="1" type="ORF">CEXT_277341</name>
</gene>
<evidence type="ECO:0000313" key="1">
    <source>
        <dbReference type="EMBL" id="GIY72835.1"/>
    </source>
</evidence>
<protein>
    <submittedName>
        <fullName evidence="1">Uncharacterized protein</fullName>
    </submittedName>
</protein>
<sequence length="91" mass="10751">MHRRVHFPLFNIPMPEFLLYLKDLNSCCTSTIAMLRLLKLLHESNVYLSVTDVEFHFSHVEVGNFLSGSMTVQIRHVFLYQLIILKSYDYD</sequence>
<dbReference type="AlphaFoldDB" id="A0AAV4VR24"/>